<evidence type="ECO:0000256" key="3">
    <source>
        <dbReference type="RuleBase" id="RU361155"/>
    </source>
</evidence>
<reference evidence="6" key="2">
    <citation type="submission" date="2025-08" db="UniProtKB">
        <authorList>
            <consortium name="RefSeq"/>
        </authorList>
    </citation>
    <scope>IDENTIFICATION</scope>
    <source>
        <strain evidence="6">S238N-H82</strain>
        <tissue evidence="6">Testes</tissue>
    </source>
</reference>
<dbReference type="GO" id="GO:0051923">
    <property type="term" value="P:sulfation"/>
    <property type="evidence" value="ECO:0000318"/>
    <property type="project" value="GO_Central"/>
</dbReference>
<evidence type="ECO:0000313" key="5">
    <source>
        <dbReference type="Proteomes" id="UP000001554"/>
    </source>
</evidence>
<reference evidence="5" key="1">
    <citation type="journal article" date="2020" name="Nat. Ecol. Evol.">
        <title>Deeply conserved synteny resolves early events in vertebrate evolution.</title>
        <authorList>
            <person name="Simakov O."/>
            <person name="Marletaz F."/>
            <person name="Yue J.X."/>
            <person name="O'Connell B."/>
            <person name="Jenkins J."/>
            <person name="Brandt A."/>
            <person name="Calef R."/>
            <person name="Tung C.H."/>
            <person name="Huang T.K."/>
            <person name="Schmutz J."/>
            <person name="Satoh N."/>
            <person name="Yu J.K."/>
            <person name="Putnam N.H."/>
            <person name="Green R.E."/>
            <person name="Rokhsar D.S."/>
        </authorList>
    </citation>
    <scope>NUCLEOTIDE SEQUENCE [LARGE SCALE GENOMIC DNA]</scope>
    <source>
        <strain evidence="5">S238N-H82</strain>
    </source>
</reference>
<dbReference type="InterPro" id="IPR000863">
    <property type="entry name" value="Sulfotransferase_dom"/>
</dbReference>
<accession>A0A9J7MUK6</accession>
<protein>
    <recommendedName>
        <fullName evidence="3">Sulfotransferase</fullName>
        <ecNumber evidence="3">2.8.2.-</ecNumber>
    </recommendedName>
</protein>
<dbReference type="AlphaFoldDB" id="A0A9J7MUK6"/>
<dbReference type="Pfam" id="PF00685">
    <property type="entry name" value="Sulfotransfer_1"/>
    <property type="match status" value="1"/>
</dbReference>
<evidence type="ECO:0000313" key="6">
    <source>
        <dbReference type="RefSeq" id="XP_035679505.1"/>
    </source>
</evidence>
<sequence>MVIRLKKISLFSFQTLSTIHILTRAAMSTYKERGVMFLTDVVPRSNLELLKTFDIRDDDIMLITYPKAGTWWLHQVVKQILAAQGVKDEKYLGNIPNLIASTVPGKGPLAELFKTAPSPRVLATHVPVEFLPDGLLGSKAKIVVLMRNPKDTTVSMFHFSHKVPKLPTPESWDSFVQQFLTGDCPCGPFYDHVLGYWKLKDQPNILFLKYEDMKKDLPAEVKKLCSFLEKPLSDEEVQAVVGATQFDSMKKTLGERGQRNTRKGVIGDWKNYFSDDQSRAYDEQYRERLSNTGLEFQFE</sequence>
<dbReference type="GO" id="GO:0005737">
    <property type="term" value="C:cytoplasm"/>
    <property type="evidence" value="ECO:0000318"/>
    <property type="project" value="GO_Central"/>
</dbReference>
<organism evidence="5 6">
    <name type="scientific">Branchiostoma floridae</name>
    <name type="common">Florida lancelet</name>
    <name type="synonym">Amphioxus</name>
    <dbReference type="NCBI Taxonomy" id="7739"/>
    <lineage>
        <taxon>Eukaryota</taxon>
        <taxon>Metazoa</taxon>
        <taxon>Chordata</taxon>
        <taxon>Cephalochordata</taxon>
        <taxon>Leptocardii</taxon>
        <taxon>Amphioxiformes</taxon>
        <taxon>Branchiostomatidae</taxon>
        <taxon>Branchiostoma</taxon>
    </lineage>
</organism>
<comment type="similarity">
    <text evidence="1 3">Belongs to the sulfotransferase 1 family.</text>
</comment>
<dbReference type="SUPFAM" id="SSF52540">
    <property type="entry name" value="P-loop containing nucleoside triphosphate hydrolases"/>
    <property type="match status" value="1"/>
</dbReference>
<dbReference type="EC" id="2.8.2.-" evidence="3"/>
<dbReference type="Proteomes" id="UP000001554">
    <property type="component" value="Chromosome 6"/>
</dbReference>
<evidence type="ECO:0000256" key="1">
    <source>
        <dbReference type="ARBA" id="ARBA00005771"/>
    </source>
</evidence>
<dbReference type="Gene3D" id="3.40.50.300">
    <property type="entry name" value="P-loop containing nucleotide triphosphate hydrolases"/>
    <property type="match status" value="1"/>
</dbReference>
<dbReference type="PANTHER" id="PTHR11783">
    <property type="entry name" value="SULFOTRANSFERASE SULT"/>
    <property type="match status" value="1"/>
</dbReference>
<keyword evidence="2 3" id="KW-0808">Transferase</keyword>
<dbReference type="RefSeq" id="XP_035679505.1">
    <property type="nucleotide sequence ID" value="XM_035823612.1"/>
</dbReference>
<feature type="domain" description="Sulfotransferase" evidence="4">
    <location>
        <begin position="57"/>
        <end position="293"/>
    </location>
</feature>
<gene>
    <name evidence="6" type="primary">LOC118417860</name>
</gene>
<dbReference type="OrthoDB" id="205623at2759"/>
<dbReference type="KEGG" id="bfo:118417860"/>
<keyword evidence="5" id="KW-1185">Reference proteome</keyword>
<proteinExistence type="inferred from homology"/>
<name>A0A9J7MUK6_BRAFL</name>
<dbReference type="GO" id="GO:0008146">
    <property type="term" value="F:sulfotransferase activity"/>
    <property type="evidence" value="ECO:0000318"/>
    <property type="project" value="GO_Central"/>
</dbReference>
<dbReference type="InterPro" id="IPR027417">
    <property type="entry name" value="P-loop_NTPase"/>
</dbReference>
<evidence type="ECO:0000259" key="4">
    <source>
        <dbReference type="Pfam" id="PF00685"/>
    </source>
</evidence>
<evidence type="ECO:0000256" key="2">
    <source>
        <dbReference type="ARBA" id="ARBA00022679"/>
    </source>
</evidence>
<dbReference type="GeneID" id="118417860"/>